<comment type="subcellular location">
    <subcellularLocation>
        <location evidence="1">Secreted</location>
    </subcellularLocation>
</comment>
<feature type="domain" description="Selenoprotein P N-terminal" evidence="7">
    <location>
        <begin position="41"/>
        <end position="177"/>
    </location>
</feature>
<keyword evidence="3" id="KW-0732">Signal</keyword>
<feature type="region of interest" description="Disordered" evidence="6">
    <location>
        <begin position="172"/>
        <end position="217"/>
    </location>
</feature>
<evidence type="ECO:0000313" key="8">
    <source>
        <dbReference type="EMBL" id="CAG2245080.1"/>
    </source>
</evidence>
<keyword evidence="9" id="KW-1185">Reference proteome</keyword>
<evidence type="ECO:0000259" key="7">
    <source>
        <dbReference type="Pfam" id="PF04592"/>
    </source>
</evidence>
<keyword evidence="5" id="KW-0325">Glycoprotein</keyword>
<dbReference type="OrthoDB" id="6134775at2759"/>
<dbReference type="InterPro" id="IPR037941">
    <property type="entry name" value="SeP"/>
</dbReference>
<keyword evidence="4" id="KW-0712">Selenocysteine</keyword>
<protein>
    <recommendedName>
        <fullName evidence="7">Selenoprotein P N-terminal domain-containing protein</fullName>
    </recommendedName>
</protein>
<dbReference type="GO" id="GO:0008430">
    <property type="term" value="F:selenium binding"/>
    <property type="evidence" value="ECO:0007669"/>
    <property type="project" value="InterPro"/>
</dbReference>
<dbReference type="EMBL" id="CAJPWZ010002758">
    <property type="protein sequence ID" value="CAG2245080.1"/>
    <property type="molecule type" value="Genomic_DNA"/>
</dbReference>
<sequence length="217" mass="24675">MKVQFICMEFGTLKHIRRGTMRSPGMLTGLLAAALLVSVSGRFCQDPPTWRTPSGDQPMLDTRGKQQAAGLETIRQEYIAHGRTEISFMIVNSKEAPEQIGQLSSRTNFPVYQDTHATNIWNKLNGGKDDVLIYDRCGKLVYFIPFPSSLLRYHLTDWAIRTAYDTDSCGCQRSIRRSRRRRRRHNHERPHSHRSGGSAIVVGMGRSAVRDMNRTPN</sequence>
<feature type="compositionally biased region" description="Basic residues" evidence="6">
    <location>
        <begin position="174"/>
        <end position="194"/>
    </location>
</feature>
<evidence type="ECO:0000256" key="2">
    <source>
        <dbReference type="ARBA" id="ARBA00022525"/>
    </source>
</evidence>
<dbReference type="PANTHER" id="PTHR10105">
    <property type="entry name" value="SELENOPROTEIN P"/>
    <property type="match status" value="1"/>
</dbReference>
<feature type="compositionally biased region" description="Basic and acidic residues" evidence="6">
    <location>
        <begin position="208"/>
        <end position="217"/>
    </location>
</feature>
<evidence type="ECO:0000256" key="6">
    <source>
        <dbReference type="SAM" id="MobiDB-lite"/>
    </source>
</evidence>
<gene>
    <name evidence="8" type="ORF">MEDL_57125</name>
</gene>
<keyword evidence="2" id="KW-0964">Secreted</keyword>
<dbReference type="GO" id="GO:0001887">
    <property type="term" value="P:selenium compound metabolic process"/>
    <property type="evidence" value="ECO:0007669"/>
    <property type="project" value="TreeGrafter"/>
</dbReference>
<evidence type="ECO:0000256" key="1">
    <source>
        <dbReference type="ARBA" id="ARBA00004613"/>
    </source>
</evidence>
<accession>A0A8S3URT2</accession>
<organism evidence="8 9">
    <name type="scientific">Mytilus edulis</name>
    <name type="common">Blue mussel</name>
    <dbReference type="NCBI Taxonomy" id="6550"/>
    <lineage>
        <taxon>Eukaryota</taxon>
        <taxon>Metazoa</taxon>
        <taxon>Spiralia</taxon>
        <taxon>Lophotrochozoa</taxon>
        <taxon>Mollusca</taxon>
        <taxon>Bivalvia</taxon>
        <taxon>Autobranchia</taxon>
        <taxon>Pteriomorphia</taxon>
        <taxon>Mytilida</taxon>
        <taxon>Mytiloidea</taxon>
        <taxon>Mytilidae</taxon>
        <taxon>Mytilinae</taxon>
        <taxon>Mytilus</taxon>
    </lineage>
</organism>
<name>A0A8S3URT2_MYTED</name>
<evidence type="ECO:0000313" key="9">
    <source>
        <dbReference type="Proteomes" id="UP000683360"/>
    </source>
</evidence>
<dbReference type="Proteomes" id="UP000683360">
    <property type="component" value="Unassembled WGS sequence"/>
</dbReference>
<dbReference type="AlphaFoldDB" id="A0A8S3URT2"/>
<evidence type="ECO:0000256" key="3">
    <source>
        <dbReference type="ARBA" id="ARBA00022729"/>
    </source>
</evidence>
<comment type="caution">
    <text evidence="8">The sequence shown here is derived from an EMBL/GenBank/DDBJ whole genome shotgun (WGS) entry which is preliminary data.</text>
</comment>
<dbReference type="GO" id="GO:0005576">
    <property type="term" value="C:extracellular region"/>
    <property type="evidence" value="ECO:0007669"/>
    <property type="project" value="UniProtKB-SubCell"/>
</dbReference>
<dbReference type="InterPro" id="IPR007671">
    <property type="entry name" value="Selenoprotein-P_N"/>
</dbReference>
<dbReference type="Pfam" id="PF04592">
    <property type="entry name" value="SelP_N"/>
    <property type="match status" value="1"/>
</dbReference>
<dbReference type="PANTHER" id="PTHR10105:SF2">
    <property type="entry name" value="AGAP003297-PA"/>
    <property type="match status" value="1"/>
</dbReference>
<proteinExistence type="predicted"/>
<reference evidence="8" key="1">
    <citation type="submission" date="2021-03" db="EMBL/GenBank/DDBJ databases">
        <authorList>
            <person name="Bekaert M."/>
        </authorList>
    </citation>
    <scope>NUCLEOTIDE SEQUENCE</scope>
</reference>
<evidence type="ECO:0000256" key="4">
    <source>
        <dbReference type="ARBA" id="ARBA00022933"/>
    </source>
</evidence>
<evidence type="ECO:0000256" key="5">
    <source>
        <dbReference type="ARBA" id="ARBA00023180"/>
    </source>
</evidence>